<accession>A0A7V2ZIS0</accession>
<dbReference type="RefSeq" id="WP_304148317.1">
    <property type="nucleotide sequence ID" value="NZ_JAOAIE010000132.1"/>
</dbReference>
<name>A0A7V2ZIS0_9BACT</name>
<feature type="domain" description="4Fe-4S ferredoxin-type" evidence="4">
    <location>
        <begin position="55"/>
        <end position="88"/>
    </location>
</feature>
<comment type="caution">
    <text evidence="5">The sequence shown here is derived from an EMBL/GenBank/DDBJ whole genome shotgun (WGS) entry which is preliminary data.</text>
</comment>
<evidence type="ECO:0000256" key="3">
    <source>
        <dbReference type="ARBA" id="ARBA00023014"/>
    </source>
</evidence>
<proteinExistence type="predicted"/>
<keyword evidence="1" id="KW-0479">Metal-binding</keyword>
<dbReference type="SUPFAM" id="SSF54862">
    <property type="entry name" value="4Fe-4S ferredoxins"/>
    <property type="match status" value="1"/>
</dbReference>
<evidence type="ECO:0000256" key="2">
    <source>
        <dbReference type="ARBA" id="ARBA00023004"/>
    </source>
</evidence>
<evidence type="ECO:0000256" key="1">
    <source>
        <dbReference type="ARBA" id="ARBA00022723"/>
    </source>
</evidence>
<sequence length="88" mass="9665">MAYRITEECINCGACFPECPNDAIYEAGSNWDMNGQTYGEGDPAPSGATGFYSDQYYYIVPDKCTECVGFYDEPQCVSNCPTDAVVKL</sequence>
<dbReference type="PROSITE" id="PS00198">
    <property type="entry name" value="4FE4S_FER_1"/>
    <property type="match status" value="1"/>
</dbReference>
<dbReference type="GO" id="GO:0046872">
    <property type="term" value="F:metal ion binding"/>
    <property type="evidence" value="ECO:0007669"/>
    <property type="project" value="UniProtKB-KW"/>
</dbReference>
<dbReference type="Gene3D" id="3.30.70.20">
    <property type="match status" value="1"/>
</dbReference>
<organism evidence="5">
    <name type="scientific">Ignavibacterium album</name>
    <dbReference type="NCBI Taxonomy" id="591197"/>
    <lineage>
        <taxon>Bacteria</taxon>
        <taxon>Pseudomonadati</taxon>
        <taxon>Ignavibacteriota</taxon>
        <taxon>Ignavibacteria</taxon>
        <taxon>Ignavibacteriales</taxon>
        <taxon>Ignavibacteriaceae</taxon>
        <taxon>Ignavibacterium</taxon>
    </lineage>
</organism>
<dbReference type="InterPro" id="IPR017900">
    <property type="entry name" value="4Fe4S_Fe_S_CS"/>
</dbReference>
<dbReference type="EMBL" id="DSUJ01000008">
    <property type="protein sequence ID" value="HFI90666.1"/>
    <property type="molecule type" value="Genomic_DNA"/>
</dbReference>
<keyword evidence="2" id="KW-0408">Iron</keyword>
<protein>
    <submittedName>
        <fullName evidence="5">4Fe-4S dicluster domain-containing protein</fullName>
    </submittedName>
</protein>
<dbReference type="AlphaFoldDB" id="A0A7V2ZIS0"/>
<gene>
    <name evidence="5" type="ORF">ENS31_03925</name>
</gene>
<evidence type="ECO:0000259" key="4">
    <source>
        <dbReference type="PROSITE" id="PS51379"/>
    </source>
</evidence>
<dbReference type="Pfam" id="PF13187">
    <property type="entry name" value="Fer4_9"/>
    <property type="match status" value="1"/>
</dbReference>
<reference evidence="5" key="1">
    <citation type="journal article" date="2020" name="mSystems">
        <title>Genome- and Community-Level Interaction Insights into Carbon Utilization and Element Cycling Functions of Hydrothermarchaeota in Hydrothermal Sediment.</title>
        <authorList>
            <person name="Zhou Z."/>
            <person name="Liu Y."/>
            <person name="Xu W."/>
            <person name="Pan J."/>
            <person name="Luo Z.H."/>
            <person name="Li M."/>
        </authorList>
    </citation>
    <scope>NUCLEOTIDE SEQUENCE [LARGE SCALE GENOMIC DNA]</scope>
    <source>
        <strain evidence="5">SpSt-479</strain>
    </source>
</reference>
<keyword evidence="3" id="KW-0411">Iron-sulfur</keyword>
<feature type="domain" description="4Fe-4S ferredoxin-type" evidence="4">
    <location>
        <begin position="1"/>
        <end position="29"/>
    </location>
</feature>
<dbReference type="InterPro" id="IPR017896">
    <property type="entry name" value="4Fe4S_Fe-S-bd"/>
</dbReference>
<dbReference type="GO" id="GO:0051536">
    <property type="term" value="F:iron-sulfur cluster binding"/>
    <property type="evidence" value="ECO:0007669"/>
    <property type="project" value="UniProtKB-KW"/>
</dbReference>
<evidence type="ECO:0000313" key="5">
    <source>
        <dbReference type="EMBL" id="HFI90666.1"/>
    </source>
</evidence>
<dbReference type="PROSITE" id="PS51379">
    <property type="entry name" value="4FE4S_FER_2"/>
    <property type="match status" value="2"/>
</dbReference>